<dbReference type="RefSeq" id="WP_150357573.1">
    <property type="nucleotide sequence ID" value="NZ_JAJJPB010000001.1"/>
</dbReference>
<evidence type="ECO:0000313" key="6">
    <source>
        <dbReference type="Proteomes" id="UP001165422"/>
    </source>
</evidence>
<evidence type="ECO:0000256" key="3">
    <source>
        <dbReference type="ARBA" id="ARBA00022912"/>
    </source>
</evidence>
<dbReference type="SMART" id="SM00226">
    <property type="entry name" value="LMWPc"/>
    <property type="match status" value="1"/>
</dbReference>
<gene>
    <name evidence="5" type="ORF">LN736_02160</name>
</gene>
<sequence>MKNILFVCTGNTCRSCMAEAIFNSIGNMTDVKALSAGIMAFDNSVASKNSALVIKKNLNVDISNRKAVQVNQYMVKNSMIVLAMTSHIKDILQKNFHQFRNKIYTLNEFVSLKEDIEDPFGKSIVEYEHTYSQLENSILLLVNKLKEDMGID</sequence>
<evidence type="ECO:0000313" key="5">
    <source>
        <dbReference type="EMBL" id="MCC9293674.1"/>
    </source>
</evidence>
<evidence type="ECO:0000256" key="1">
    <source>
        <dbReference type="ARBA" id="ARBA00011063"/>
    </source>
</evidence>
<dbReference type="EMBL" id="JAJJPB010000001">
    <property type="protein sequence ID" value="MCC9293674.1"/>
    <property type="molecule type" value="Genomic_DNA"/>
</dbReference>
<reference evidence="5" key="1">
    <citation type="submission" date="2021-11" db="EMBL/GenBank/DDBJ databases">
        <authorList>
            <person name="Qingchun L."/>
            <person name="Dong Z."/>
            <person name="Zongwei Q."/>
            <person name="Jia Z."/>
            <person name="Duotao L."/>
        </authorList>
    </citation>
    <scope>NUCLEOTIDE SEQUENCE</scope>
    <source>
        <strain evidence="5">WLY-B-L2</strain>
    </source>
</reference>
<keyword evidence="3" id="KW-0904">Protein phosphatase</keyword>
<comment type="caution">
    <text evidence="5">The sequence shown here is derived from an EMBL/GenBank/DDBJ whole genome shotgun (WGS) entry which is preliminary data.</text>
</comment>
<dbReference type="CDD" id="cd16344">
    <property type="entry name" value="LMWPAP"/>
    <property type="match status" value="1"/>
</dbReference>
<organism evidence="5 6">
    <name type="scientific">Clostridium aromativorans</name>
    <dbReference type="NCBI Taxonomy" id="2836848"/>
    <lineage>
        <taxon>Bacteria</taxon>
        <taxon>Bacillati</taxon>
        <taxon>Bacillota</taxon>
        <taxon>Clostridia</taxon>
        <taxon>Eubacteriales</taxon>
        <taxon>Clostridiaceae</taxon>
        <taxon>Clostridium</taxon>
    </lineage>
</organism>
<keyword evidence="6" id="KW-1185">Reference proteome</keyword>
<evidence type="ECO:0000259" key="4">
    <source>
        <dbReference type="SMART" id="SM00226"/>
    </source>
</evidence>
<dbReference type="InterPro" id="IPR023485">
    <property type="entry name" value="Ptyr_pPase"/>
</dbReference>
<dbReference type="PANTHER" id="PTHR11717:SF31">
    <property type="entry name" value="LOW MOLECULAR WEIGHT PROTEIN-TYROSINE-PHOSPHATASE ETP-RELATED"/>
    <property type="match status" value="1"/>
</dbReference>
<protein>
    <submittedName>
        <fullName evidence="5">Low molecular weight protein arginine phosphatase</fullName>
    </submittedName>
</protein>
<comment type="similarity">
    <text evidence="1">Belongs to the low molecular weight phosphotyrosine protein phosphatase family.</text>
</comment>
<dbReference type="InterPro" id="IPR017867">
    <property type="entry name" value="Tyr_phospatase_low_mol_wt"/>
</dbReference>
<dbReference type="Proteomes" id="UP001165422">
    <property type="component" value="Unassembled WGS sequence"/>
</dbReference>
<feature type="domain" description="Phosphotyrosine protein phosphatase I" evidence="4">
    <location>
        <begin position="2"/>
        <end position="144"/>
    </location>
</feature>
<accession>A0ABS8N1J3</accession>
<dbReference type="PANTHER" id="PTHR11717">
    <property type="entry name" value="LOW MOLECULAR WEIGHT PROTEIN TYROSINE PHOSPHATASE"/>
    <property type="match status" value="1"/>
</dbReference>
<name>A0ABS8N1J3_9CLOT</name>
<dbReference type="InterPro" id="IPR050438">
    <property type="entry name" value="LMW_PTPase"/>
</dbReference>
<evidence type="ECO:0000256" key="2">
    <source>
        <dbReference type="ARBA" id="ARBA00022801"/>
    </source>
</evidence>
<dbReference type="Gene3D" id="3.40.50.2300">
    <property type="match status" value="1"/>
</dbReference>
<dbReference type="PRINTS" id="PR00719">
    <property type="entry name" value="LMWPTPASE"/>
</dbReference>
<proteinExistence type="inferred from homology"/>
<dbReference type="Pfam" id="PF01451">
    <property type="entry name" value="LMWPc"/>
    <property type="match status" value="1"/>
</dbReference>
<keyword evidence="2" id="KW-0378">Hydrolase</keyword>
<dbReference type="InterPro" id="IPR036196">
    <property type="entry name" value="Ptyr_pPase_sf"/>
</dbReference>
<dbReference type="SUPFAM" id="SSF52788">
    <property type="entry name" value="Phosphotyrosine protein phosphatases I"/>
    <property type="match status" value="1"/>
</dbReference>